<keyword evidence="3 4" id="KW-0326">Glycosidase</keyword>
<dbReference type="PANTHER" id="PTHR23403">
    <property type="entry name" value="TREHALASE"/>
    <property type="match status" value="1"/>
</dbReference>
<dbReference type="EC" id="3.2.1.28" evidence="4"/>
<comment type="similarity">
    <text evidence="1 4">Belongs to the glycosyl hydrolase 37 family.</text>
</comment>
<dbReference type="InterPro" id="IPR012341">
    <property type="entry name" value="6hp_glycosidase-like_sf"/>
</dbReference>
<dbReference type="GO" id="GO:0004555">
    <property type="term" value="F:alpha,alpha-trehalase activity"/>
    <property type="evidence" value="ECO:0007669"/>
    <property type="project" value="UniProtKB-EC"/>
</dbReference>
<name>A0AAV9IWX1_CYACA</name>
<keyword evidence="2 4" id="KW-0378">Hydrolase</keyword>
<dbReference type="InterPro" id="IPR018232">
    <property type="entry name" value="Glyco_hydro_37_CS"/>
</dbReference>
<evidence type="ECO:0000256" key="3">
    <source>
        <dbReference type="ARBA" id="ARBA00023295"/>
    </source>
</evidence>
<proteinExistence type="inferred from homology"/>
<keyword evidence="7" id="KW-1185">Reference proteome</keyword>
<gene>
    <name evidence="6" type="ORF">CDCA_CDCA09G2613</name>
</gene>
<sequence length="688" mass="76425">MFRLGSLADEFPSTTIYCAANCAQRRSGCGKSLLSVVQRIGVFDDSKQFVDLPLLSGRTPERILDYWDNEFGRVVQEEELQITEDGSVLSDDPDVSEKMVRAGGGPLNDLEEVRKFLLENFDFSPGGDTLPWKPDDLPSPRESFGNGAEAASDGHPPATRCERLLRALPHPLAQWVQALLRLWGTLGRQTSPAVLDEPQRYSLLPMRYPFIVAGGRFRECYYWDTYFIVRGLLICDMWKTARGCVENLLDMVERFGFVPNGARVYYLNRSQPPFLSEMVMALVETAPADVDLAALLDRALPLLEREYAFFMNHRLVEMGRGATLNRYHAPSADGPRPESFREDWQLAEECGMMVRGDPRREELFVAITAAAESGWDFSSRWCRDRKSLGTIRTHKVVPVCLNSVLLRYELNLARLHALRAAMTSGSSRPPLPSTHALLQAPAAAAAAAAETSAATTALPHTTTAYLEAARTRAQTMQTYLYHEAHGQWFDFDAESNMPTLRTAGGVQRCVCASNFFPLWAGALDVLPDADAQRLADRAVQTMRECGLVGRAGVAATLVDDSGLQWDYPNVWPPVQLLWLEALQQIAQRWAGQVVAFQAAKLRTQIVTAFLNTVYAGWRKTGIMYERYDVREPGMPGVGGEYNTQTGFGWTNGVVLVLLEAFAPHLSVSKEDEIQTGSAERSSSHSPDA</sequence>
<dbReference type="Gene3D" id="1.50.10.10">
    <property type="match status" value="1"/>
</dbReference>
<dbReference type="SUPFAM" id="SSF48208">
    <property type="entry name" value="Six-hairpin glycosidases"/>
    <property type="match status" value="1"/>
</dbReference>
<evidence type="ECO:0000256" key="5">
    <source>
        <dbReference type="SAM" id="MobiDB-lite"/>
    </source>
</evidence>
<organism evidence="6 7">
    <name type="scientific">Cyanidium caldarium</name>
    <name type="common">Red alga</name>
    <dbReference type="NCBI Taxonomy" id="2771"/>
    <lineage>
        <taxon>Eukaryota</taxon>
        <taxon>Rhodophyta</taxon>
        <taxon>Bangiophyceae</taxon>
        <taxon>Cyanidiales</taxon>
        <taxon>Cyanidiaceae</taxon>
        <taxon>Cyanidium</taxon>
    </lineage>
</organism>
<dbReference type="Pfam" id="PF01204">
    <property type="entry name" value="Trehalase"/>
    <property type="match status" value="1"/>
</dbReference>
<evidence type="ECO:0000256" key="2">
    <source>
        <dbReference type="ARBA" id="ARBA00022801"/>
    </source>
</evidence>
<dbReference type="InterPro" id="IPR008928">
    <property type="entry name" value="6-hairpin_glycosidase_sf"/>
</dbReference>
<dbReference type="EMBL" id="JANCYW010000009">
    <property type="protein sequence ID" value="KAK4536588.1"/>
    <property type="molecule type" value="Genomic_DNA"/>
</dbReference>
<dbReference type="PANTHER" id="PTHR23403:SF1">
    <property type="entry name" value="TREHALASE"/>
    <property type="match status" value="1"/>
</dbReference>
<comment type="caution">
    <text evidence="6">The sequence shown here is derived from an EMBL/GenBank/DDBJ whole genome shotgun (WGS) entry which is preliminary data.</text>
</comment>
<evidence type="ECO:0000256" key="1">
    <source>
        <dbReference type="ARBA" id="ARBA00005615"/>
    </source>
</evidence>
<accession>A0AAV9IWX1</accession>
<reference evidence="6 7" key="1">
    <citation type="submission" date="2022-07" db="EMBL/GenBank/DDBJ databases">
        <title>Genome-wide signatures of adaptation to extreme environments.</title>
        <authorList>
            <person name="Cho C.H."/>
            <person name="Yoon H.S."/>
        </authorList>
    </citation>
    <scope>NUCLEOTIDE SEQUENCE [LARGE SCALE GENOMIC DNA]</scope>
    <source>
        <strain evidence="6 7">DBV 063 E5</strain>
    </source>
</reference>
<dbReference type="GO" id="GO:0005993">
    <property type="term" value="P:trehalose catabolic process"/>
    <property type="evidence" value="ECO:0007669"/>
    <property type="project" value="TreeGrafter"/>
</dbReference>
<evidence type="ECO:0000313" key="6">
    <source>
        <dbReference type="EMBL" id="KAK4536588.1"/>
    </source>
</evidence>
<dbReference type="AlphaFoldDB" id="A0AAV9IWX1"/>
<comment type="catalytic activity">
    <reaction evidence="4">
        <text>alpha,alpha-trehalose + H2O = alpha-D-glucose + beta-D-glucose</text>
        <dbReference type="Rhea" id="RHEA:32675"/>
        <dbReference type="ChEBI" id="CHEBI:15377"/>
        <dbReference type="ChEBI" id="CHEBI:15903"/>
        <dbReference type="ChEBI" id="CHEBI:16551"/>
        <dbReference type="ChEBI" id="CHEBI:17925"/>
        <dbReference type="EC" id="3.2.1.28"/>
    </reaction>
</comment>
<feature type="region of interest" description="Disordered" evidence="5">
    <location>
        <begin position="127"/>
        <end position="156"/>
    </location>
</feature>
<protein>
    <recommendedName>
        <fullName evidence="4">Trehalase</fullName>
        <ecNumber evidence="4">3.2.1.28</ecNumber>
    </recommendedName>
    <alternativeName>
        <fullName evidence="4">Alpha-trehalose glucohydrolase</fullName>
    </alternativeName>
</protein>
<dbReference type="InterPro" id="IPR001661">
    <property type="entry name" value="Glyco_hydro_37"/>
</dbReference>
<dbReference type="PROSITE" id="PS00928">
    <property type="entry name" value="TREHALASE_2"/>
    <property type="match status" value="1"/>
</dbReference>
<dbReference type="PRINTS" id="PR00744">
    <property type="entry name" value="GLHYDRLASE37"/>
</dbReference>
<evidence type="ECO:0000256" key="4">
    <source>
        <dbReference type="RuleBase" id="RU361180"/>
    </source>
</evidence>
<dbReference type="Proteomes" id="UP001301350">
    <property type="component" value="Unassembled WGS sequence"/>
</dbReference>
<evidence type="ECO:0000313" key="7">
    <source>
        <dbReference type="Proteomes" id="UP001301350"/>
    </source>
</evidence>